<dbReference type="STRING" id="1121959.SAMN02746009_02702"/>
<sequence>MKKNYSILAGLLASVGTLPATAQHEFTNANMGAYTQDFNTLSGSSFSNNNTIKGVYAQAEFGTTPFTPTVIASNDGSNIAANYYYHFGDVGSTDRSFGGIASTTTMEPGMWGCG</sequence>
<dbReference type="AlphaFoldDB" id="A0A1M7AF40"/>
<evidence type="ECO:0000256" key="1">
    <source>
        <dbReference type="SAM" id="SignalP"/>
    </source>
</evidence>
<gene>
    <name evidence="2" type="ORF">SAMN02746009_02702</name>
</gene>
<proteinExistence type="predicted"/>
<evidence type="ECO:0000313" key="2">
    <source>
        <dbReference type="EMBL" id="SHL41257.1"/>
    </source>
</evidence>
<feature type="chain" id="PRO_5009923666" evidence="1">
    <location>
        <begin position="23"/>
        <end position="114"/>
    </location>
</feature>
<name>A0A1M7AF40_9BACT</name>
<keyword evidence="1" id="KW-0732">Signal</keyword>
<feature type="signal peptide" evidence="1">
    <location>
        <begin position="1"/>
        <end position="22"/>
    </location>
</feature>
<dbReference type="Proteomes" id="UP000183947">
    <property type="component" value="Unassembled WGS sequence"/>
</dbReference>
<dbReference type="EMBL" id="FRAS01000014">
    <property type="protein sequence ID" value="SHL41257.1"/>
    <property type="molecule type" value="Genomic_DNA"/>
</dbReference>
<keyword evidence="3" id="KW-1185">Reference proteome</keyword>
<evidence type="ECO:0000313" key="3">
    <source>
        <dbReference type="Proteomes" id="UP000183947"/>
    </source>
</evidence>
<organism evidence="2 3">
    <name type="scientific">Hymenobacter psychrotolerans DSM 18569</name>
    <dbReference type="NCBI Taxonomy" id="1121959"/>
    <lineage>
        <taxon>Bacteria</taxon>
        <taxon>Pseudomonadati</taxon>
        <taxon>Bacteroidota</taxon>
        <taxon>Cytophagia</taxon>
        <taxon>Cytophagales</taxon>
        <taxon>Hymenobacteraceae</taxon>
        <taxon>Hymenobacter</taxon>
    </lineage>
</organism>
<accession>A0A1M7AF40</accession>
<reference evidence="3" key="1">
    <citation type="submission" date="2016-11" db="EMBL/GenBank/DDBJ databases">
        <authorList>
            <person name="Varghese N."/>
            <person name="Submissions S."/>
        </authorList>
    </citation>
    <scope>NUCLEOTIDE SEQUENCE [LARGE SCALE GENOMIC DNA]</scope>
    <source>
        <strain evidence="3">DSM 18569</strain>
    </source>
</reference>
<protein>
    <submittedName>
        <fullName evidence="2">Uncharacterized protein</fullName>
    </submittedName>
</protein>